<dbReference type="Gene3D" id="3.40.190.10">
    <property type="entry name" value="Periplasmic binding protein-like II"/>
    <property type="match status" value="1"/>
</dbReference>
<protein>
    <recommendedName>
        <fullName evidence="5">ABC transporter substrate-binding protein</fullName>
    </recommendedName>
</protein>
<dbReference type="RefSeq" id="WP_076956054.1">
    <property type="nucleotide sequence ID" value="NZ_MLCO01000024.1"/>
</dbReference>
<accession>A0A1V2H8Y2</accession>
<feature type="chain" id="PRO_5013160790" description="ABC transporter substrate-binding protein" evidence="2">
    <location>
        <begin position="28"/>
        <end position="327"/>
    </location>
</feature>
<dbReference type="InterPro" id="IPR005064">
    <property type="entry name" value="BUG"/>
</dbReference>
<comment type="caution">
    <text evidence="3">The sequence shown here is derived from an EMBL/GenBank/DDBJ whole genome shotgun (WGS) entry which is preliminary data.</text>
</comment>
<evidence type="ECO:0000256" key="1">
    <source>
        <dbReference type="ARBA" id="ARBA00006987"/>
    </source>
</evidence>
<reference evidence="3 4" key="1">
    <citation type="submission" date="2016-10" db="EMBL/GenBank/DDBJ databases">
        <title>Draft Genome sequence of Roseomonas sp. strain M3.</title>
        <authorList>
            <person name="Subhash Y."/>
            <person name="Lee S."/>
        </authorList>
    </citation>
    <scope>NUCLEOTIDE SEQUENCE [LARGE SCALE GENOMIC DNA]</scope>
    <source>
        <strain evidence="3 4">M3</strain>
    </source>
</reference>
<gene>
    <name evidence="3" type="ORF">BKE38_03795</name>
</gene>
<dbReference type="PANTHER" id="PTHR42928">
    <property type="entry name" value="TRICARBOXYLATE-BINDING PROTEIN"/>
    <property type="match status" value="1"/>
</dbReference>
<feature type="signal peptide" evidence="2">
    <location>
        <begin position="1"/>
        <end position="27"/>
    </location>
</feature>
<evidence type="ECO:0000256" key="2">
    <source>
        <dbReference type="SAM" id="SignalP"/>
    </source>
</evidence>
<dbReference type="Proteomes" id="UP000188879">
    <property type="component" value="Unassembled WGS sequence"/>
</dbReference>
<dbReference type="Pfam" id="PF03401">
    <property type="entry name" value="TctC"/>
    <property type="match status" value="1"/>
</dbReference>
<dbReference type="OrthoDB" id="7249232at2"/>
<dbReference type="SUPFAM" id="SSF53850">
    <property type="entry name" value="Periplasmic binding protein-like II"/>
    <property type="match status" value="1"/>
</dbReference>
<organism evidence="3 4">
    <name type="scientific">Teichococcus deserti</name>
    <dbReference type="NCBI Taxonomy" id="1817963"/>
    <lineage>
        <taxon>Bacteria</taxon>
        <taxon>Pseudomonadati</taxon>
        <taxon>Pseudomonadota</taxon>
        <taxon>Alphaproteobacteria</taxon>
        <taxon>Acetobacterales</taxon>
        <taxon>Roseomonadaceae</taxon>
        <taxon>Roseomonas</taxon>
    </lineage>
</organism>
<dbReference type="Gene3D" id="3.40.190.150">
    <property type="entry name" value="Bordetella uptake gene, domain 1"/>
    <property type="match status" value="1"/>
</dbReference>
<keyword evidence="4" id="KW-1185">Reference proteome</keyword>
<dbReference type="InterPro" id="IPR042100">
    <property type="entry name" value="Bug_dom1"/>
</dbReference>
<name>A0A1V2H8Y2_9PROT</name>
<proteinExistence type="inferred from homology"/>
<evidence type="ECO:0008006" key="5">
    <source>
        <dbReference type="Google" id="ProtNLM"/>
    </source>
</evidence>
<dbReference type="PANTHER" id="PTHR42928:SF5">
    <property type="entry name" value="BLR1237 PROTEIN"/>
    <property type="match status" value="1"/>
</dbReference>
<keyword evidence="2" id="KW-0732">Signal</keyword>
<evidence type="ECO:0000313" key="3">
    <source>
        <dbReference type="EMBL" id="ONG57900.1"/>
    </source>
</evidence>
<comment type="similarity">
    <text evidence="1">Belongs to the UPF0065 (bug) family.</text>
</comment>
<dbReference type="PIRSF" id="PIRSF017082">
    <property type="entry name" value="YflP"/>
    <property type="match status" value="1"/>
</dbReference>
<dbReference type="EMBL" id="MLCO01000024">
    <property type="protein sequence ID" value="ONG57900.1"/>
    <property type="molecule type" value="Genomic_DNA"/>
</dbReference>
<sequence length="327" mass="33590">MTLPLLSRRLLLGGAASLPMLARPALAQGAYPTRPIRVLVGWSPGGGVDVIARKLGQKLSASLGQPVVIENKAGGTGSIAAAEVARAAPDGHTLLALDNAYATLPYLFSQLPFDHAKAFRLISITAFAPLFLGVKRDAPYADLQALIATARAKPDTVAYGTGGNGSVPHFNTLAFQRAAGVELFHVPFRGANEAVLAVLSGTVQMVMVSVASALGSLQSGDLRPLAISGAARVAALPQAPTFAEAGLPGFEANAWYGLAAPHGTPDAIVDKLTSAMRAALAEPDMLQFLDDLGAVPGGQSSEQAATILAAETERWSGIAASGGIERR</sequence>
<dbReference type="AlphaFoldDB" id="A0A1V2H8Y2"/>
<evidence type="ECO:0000313" key="4">
    <source>
        <dbReference type="Proteomes" id="UP000188879"/>
    </source>
</evidence>